<feature type="active site" description="Charge relay system" evidence="7">
    <location>
        <position position="150"/>
    </location>
</feature>
<keyword evidence="4 8" id="KW-0378">Hydrolase</keyword>
<dbReference type="RefSeq" id="WP_012166080.1">
    <property type="nucleotide sequence ID" value="NC_009925.1"/>
</dbReference>
<dbReference type="Pfam" id="PF00756">
    <property type="entry name" value="Esterase"/>
    <property type="match status" value="1"/>
</dbReference>
<feature type="active site" description="Charge relay system" evidence="7">
    <location>
        <position position="259"/>
    </location>
</feature>
<name>B0C1P4_ACAM1</name>
<dbReference type="OrthoDB" id="9777383at2"/>
<evidence type="ECO:0000313" key="9">
    <source>
        <dbReference type="EMBL" id="ABW30878.1"/>
    </source>
</evidence>
<dbReference type="InterPro" id="IPR014186">
    <property type="entry name" value="S-formylglutathione_hydrol"/>
</dbReference>
<evidence type="ECO:0000256" key="8">
    <source>
        <dbReference type="RuleBase" id="RU363068"/>
    </source>
</evidence>
<dbReference type="ESTHER" id="acam1-b0c1p4">
    <property type="family name" value="A85-EsteraseD-FGH"/>
</dbReference>
<evidence type="ECO:0000256" key="2">
    <source>
        <dbReference type="ARBA" id="ARBA00012479"/>
    </source>
</evidence>
<keyword evidence="10" id="KW-1185">Reference proteome</keyword>
<evidence type="ECO:0000313" key="10">
    <source>
        <dbReference type="Proteomes" id="UP000000268"/>
    </source>
</evidence>
<dbReference type="MEROPS" id="S09.940"/>
<dbReference type="GO" id="GO:0052689">
    <property type="term" value="F:carboxylic ester hydrolase activity"/>
    <property type="evidence" value="ECO:0007669"/>
    <property type="project" value="UniProtKB-KW"/>
</dbReference>
<dbReference type="FunFam" id="3.40.50.1820:FF:000002">
    <property type="entry name" value="S-formylglutathione hydrolase"/>
    <property type="match status" value="1"/>
</dbReference>
<keyword evidence="3 8" id="KW-0719">Serine esterase</keyword>
<dbReference type="Proteomes" id="UP000000268">
    <property type="component" value="Chromosome"/>
</dbReference>
<dbReference type="NCBIfam" id="TIGR02821">
    <property type="entry name" value="fghA_ester_D"/>
    <property type="match status" value="1"/>
</dbReference>
<evidence type="ECO:0000256" key="5">
    <source>
        <dbReference type="ARBA" id="ARBA00047590"/>
    </source>
</evidence>
<protein>
    <recommendedName>
        <fullName evidence="2 6">S-formylglutathione hydrolase</fullName>
        <ecNumber evidence="2 6">3.1.2.12</ecNumber>
    </recommendedName>
</protein>
<dbReference type="eggNOG" id="COG0627">
    <property type="taxonomic scope" value="Bacteria"/>
</dbReference>
<reference evidence="9 10" key="1">
    <citation type="journal article" date="2008" name="Proc. Natl. Acad. Sci. U.S.A.">
        <title>Niche adaptation and genome expansion in the chlorophyll d-producing cyanobacterium Acaryochloris marina.</title>
        <authorList>
            <person name="Swingley W.D."/>
            <person name="Chen M."/>
            <person name="Cheung P.C."/>
            <person name="Conrad A.L."/>
            <person name="Dejesa L.C."/>
            <person name="Hao J."/>
            <person name="Honchak B.M."/>
            <person name="Karbach L.E."/>
            <person name="Kurdoglu A."/>
            <person name="Lahiri S."/>
            <person name="Mastrian S.D."/>
            <person name="Miyashita H."/>
            <person name="Page L."/>
            <person name="Ramakrishna P."/>
            <person name="Satoh S."/>
            <person name="Sattley W.M."/>
            <person name="Shimada Y."/>
            <person name="Taylor H.L."/>
            <person name="Tomo T."/>
            <person name="Tsuchiya T."/>
            <person name="Wang Z.T."/>
            <person name="Raymond J."/>
            <person name="Mimuro M."/>
            <person name="Blankenship R.E."/>
            <person name="Touchman J.W."/>
        </authorList>
    </citation>
    <scope>NUCLEOTIDE SEQUENCE [LARGE SCALE GENOMIC DNA]</scope>
    <source>
        <strain evidence="10">MBIC 11017</strain>
    </source>
</reference>
<organism evidence="9 10">
    <name type="scientific">Acaryochloris marina (strain MBIC 11017)</name>
    <dbReference type="NCBI Taxonomy" id="329726"/>
    <lineage>
        <taxon>Bacteria</taxon>
        <taxon>Bacillati</taxon>
        <taxon>Cyanobacteriota</taxon>
        <taxon>Cyanophyceae</taxon>
        <taxon>Acaryochloridales</taxon>
        <taxon>Acaryochloridaceae</taxon>
        <taxon>Acaryochloris</taxon>
    </lineage>
</organism>
<dbReference type="GO" id="GO:0005829">
    <property type="term" value="C:cytosol"/>
    <property type="evidence" value="ECO:0007669"/>
    <property type="project" value="TreeGrafter"/>
</dbReference>
<evidence type="ECO:0000256" key="6">
    <source>
        <dbReference type="NCBIfam" id="TIGR02821"/>
    </source>
</evidence>
<dbReference type="PANTHER" id="PTHR10061:SF0">
    <property type="entry name" value="S-FORMYLGLUTATHIONE HYDROLASE"/>
    <property type="match status" value="1"/>
</dbReference>
<dbReference type="GO" id="GO:0018738">
    <property type="term" value="F:S-formylglutathione hydrolase activity"/>
    <property type="evidence" value="ECO:0007669"/>
    <property type="project" value="UniProtKB-UniRule"/>
</dbReference>
<comment type="function">
    <text evidence="8">Serine hydrolase involved in the detoxification of formaldehyde.</text>
</comment>
<comment type="similarity">
    <text evidence="1 8">Belongs to the esterase D family.</text>
</comment>
<dbReference type="InterPro" id="IPR029058">
    <property type="entry name" value="AB_hydrolase_fold"/>
</dbReference>
<dbReference type="Gene3D" id="3.40.50.1820">
    <property type="entry name" value="alpha/beta hydrolase"/>
    <property type="match status" value="1"/>
</dbReference>
<dbReference type="SUPFAM" id="SSF53474">
    <property type="entry name" value="alpha/beta-Hydrolases"/>
    <property type="match status" value="1"/>
</dbReference>
<evidence type="ECO:0000256" key="4">
    <source>
        <dbReference type="ARBA" id="ARBA00022801"/>
    </source>
</evidence>
<sequence length="281" mass="31587">MSVSFTCRQETVCFGGTMGFYSHDSQTCQTPMNFAVYQPPQAKTGPVPVLYFLSGLTCTEENFVTKAGAQRYAAEYGVMLVAPDTSPRDGETPGAEEDWDIGTGAGFYVNATAEPWAKHYHMYDYVVEELPALIAQFFPANERQSVCGHSMGGHGALVCGLRNRDRYRSISAFAPIVAPTRCPWGHKIFSNYLGVDMETWKQYDACELVHHYQDDRPLLVDQGSADSFLEEQLRPHLLQEACEQAQRPLTLRMQPGYDHSYYFIASFIGDHIKFHAEYLCS</sequence>
<gene>
    <name evidence="9" type="ordered locus">AM1_5939</name>
</gene>
<dbReference type="AlphaFoldDB" id="B0C1P4"/>
<dbReference type="EMBL" id="CP000828">
    <property type="protein sequence ID" value="ABW30878.1"/>
    <property type="molecule type" value="Genomic_DNA"/>
</dbReference>
<feature type="active site" description="Charge relay system" evidence="7">
    <location>
        <position position="226"/>
    </location>
</feature>
<proteinExistence type="inferred from homology"/>
<evidence type="ECO:0000256" key="1">
    <source>
        <dbReference type="ARBA" id="ARBA00005622"/>
    </source>
</evidence>
<evidence type="ECO:0000256" key="7">
    <source>
        <dbReference type="PIRSR" id="PIRSR614186-1"/>
    </source>
</evidence>
<dbReference type="GO" id="GO:0046294">
    <property type="term" value="P:formaldehyde catabolic process"/>
    <property type="evidence" value="ECO:0007669"/>
    <property type="project" value="InterPro"/>
</dbReference>
<comment type="catalytic activity">
    <reaction evidence="5 8">
        <text>S-formylglutathione + H2O = formate + glutathione + H(+)</text>
        <dbReference type="Rhea" id="RHEA:14961"/>
        <dbReference type="ChEBI" id="CHEBI:15377"/>
        <dbReference type="ChEBI" id="CHEBI:15378"/>
        <dbReference type="ChEBI" id="CHEBI:15740"/>
        <dbReference type="ChEBI" id="CHEBI:57688"/>
        <dbReference type="ChEBI" id="CHEBI:57925"/>
        <dbReference type="EC" id="3.1.2.12"/>
    </reaction>
</comment>
<dbReference type="KEGG" id="amr:AM1_5939"/>
<dbReference type="HOGENOM" id="CLU_056472_0_0_3"/>
<dbReference type="STRING" id="329726.AM1_5939"/>
<dbReference type="EC" id="3.1.2.12" evidence="2 6"/>
<evidence type="ECO:0000256" key="3">
    <source>
        <dbReference type="ARBA" id="ARBA00022487"/>
    </source>
</evidence>
<accession>B0C1P4</accession>
<dbReference type="InterPro" id="IPR000801">
    <property type="entry name" value="Esterase-like"/>
</dbReference>
<dbReference type="PANTHER" id="PTHR10061">
    <property type="entry name" value="S-FORMYLGLUTATHIONE HYDROLASE"/>
    <property type="match status" value="1"/>
</dbReference>